<sequence length="71" mass="8231">MNTLIILNDSKETFTSSGISMGTAIFTSLAVVCSWTRNRSVFWAFVAGVLNIFYVIYWLMTRTEEEQRKKR</sequence>
<keyword evidence="1" id="KW-1133">Transmembrane helix</keyword>
<organism evidence="2 3">
    <name type="scientific">Nonlabens tegetincola</name>
    <dbReference type="NCBI Taxonomy" id="323273"/>
    <lineage>
        <taxon>Bacteria</taxon>
        <taxon>Pseudomonadati</taxon>
        <taxon>Bacteroidota</taxon>
        <taxon>Flavobacteriia</taxon>
        <taxon>Flavobacteriales</taxon>
        <taxon>Flavobacteriaceae</taxon>
        <taxon>Nonlabens</taxon>
    </lineage>
</organism>
<gene>
    <name evidence="2" type="ORF">JCM19294_1054</name>
</gene>
<keyword evidence="3" id="KW-1185">Reference proteome</keyword>
<accession>A0A090Q137</accession>
<dbReference type="eggNOG" id="ENOG5033ACM">
    <property type="taxonomic scope" value="Bacteria"/>
</dbReference>
<reference evidence="2" key="1">
    <citation type="journal article" date="2014" name="Genome Announc.">
        <title>Draft Genome Sequences of Marine Flavobacterium Nonlabens Strains NR17, NR24, NR27, NR32, NR33, and Ara13.</title>
        <authorList>
            <person name="Nakanishi M."/>
            <person name="Meirelles P."/>
            <person name="Suzuki R."/>
            <person name="Takatani N."/>
            <person name="Mino S."/>
            <person name="Suda W."/>
            <person name="Oshima K."/>
            <person name="Hattori M."/>
            <person name="Ohkuma M."/>
            <person name="Hosokawa M."/>
            <person name="Miyashita K."/>
            <person name="Thompson F.L."/>
            <person name="Niwa A."/>
            <person name="Sawabe T."/>
            <person name="Sawabe T."/>
        </authorList>
    </citation>
    <scope>NUCLEOTIDE SEQUENCE [LARGE SCALE GENOMIC DNA]</scope>
    <source>
        <strain evidence="2">JCM 19294</strain>
    </source>
</reference>
<keyword evidence="1" id="KW-0472">Membrane</keyword>
<evidence type="ECO:0000313" key="3">
    <source>
        <dbReference type="Proteomes" id="UP000029221"/>
    </source>
</evidence>
<feature type="transmembrane region" description="Helical" evidence="1">
    <location>
        <begin position="41"/>
        <end position="60"/>
    </location>
</feature>
<name>A0A090Q137_9FLAO</name>
<evidence type="ECO:0000256" key="1">
    <source>
        <dbReference type="SAM" id="Phobius"/>
    </source>
</evidence>
<dbReference type="STRING" id="319236.BST91_02990"/>
<feature type="transmembrane region" description="Helical" evidence="1">
    <location>
        <begin position="12"/>
        <end position="35"/>
    </location>
</feature>
<keyword evidence="1" id="KW-0812">Transmembrane</keyword>
<dbReference type="EMBL" id="BBML01000003">
    <property type="protein sequence ID" value="GAK96745.1"/>
    <property type="molecule type" value="Genomic_DNA"/>
</dbReference>
<dbReference type="RefSeq" id="WP_052510318.1">
    <property type="nucleotide sequence ID" value="NZ_BBML01000003.1"/>
</dbReference>
<comment type="caution">
    <text evidence="2">The sequence shown here is derived from an EMBL/GenBank/DDBJ whole genome shotgun (WGS) entry which is preliminary data.</text>
</comment>
<protein>
    <submittedName>
        <fullName evidence="2">Uncharacterized protein</fullName>
    </submittedName>
</protein>
<evidence type="ECO:0000313" key="2">
    <source>
        <dbReference type="EMBL" id="GAK96745.1"/>
    </source>
</evidence>
<dbReference type="Proteomes" id="UP000029221">
    <property type="component" value="Unassembled WGS sequence"/>
</dbReference>
<proteinExistence type="predicted"/>
<dbReference type="AlphaFoldDB" id="A0A090Q137"/>